<dbReference type="GO" id="GO:0003677">
    <property type="term" value="F:DNA binding"/>
    <property type="evidence" value="ECO:0007669"/>
    <property type="project" value="InterPro"/>
</dbReference>
<dbReference type="InterPro" id="IPR010982">
    <property type="entry name" value="Lambda_DNA-bd_dom_sf"/>
</dbReference>
<sequence>MGYKPGRCLLKQKLREIKRNQQWLSEATGISESAISDYANNRKVMMLATAATIAKAIGCYIDDLYDFVKQ</sequence>
<dbReference type="Pfam" id="PF13443">
    <property type="entry name" value="HTH_26"/>
    <property type="match status" value="1"/>
</dbReference>
<reference evidence="2 3" key="1">
    <citation type="journal article" date="2014" name="PLoS Genet.">
        <title>Comparative Genomic Analysis of N2-Fixing and Non-N2-Fixing Paenibacillus spp.: Organization, Evolution and Expression of the Nitrogen Fixation Genes.</title>
        <authorList>
            <person name="Xie J.B."/>
            <person name="Du Z."/>
            <person name="Bai L."/>
            <person name="Tian C."/>
            <person name="Zhang Y."/>
            <person name="Xie J.Y."/>
            <person name="Wang T."/>
            <person name="Liu X."/>
            <person name="Chen X."/>
            <person name="Cheng Q."/>
            <person name="Chen S."/>
            <person name="Li J."/>
        </authorList>
    </citation>
    <scope>NUCLEOTIDE SEQUENCE [LARGE SCALE GENOMIC DNA]</scope>
    <source>
        <strain evidence="2 3">T27</strain>
    </source>
</reference>
<name>X4ZUW5_9BACL</name>
<evidence type="ECO:0000259" key="1">
    <source>
        <dbReference type="PROSITE" id="PS50943"/>
    </source>
</evidence>
<evidence type="ECO:0000313" key="2">
    <source>
        <dbReference type="EMBL" id="AHV96113.1"/>
    </source>
</evidence>
<dbReference type="SUPFAM" id="SSF47413">
    <property type="entry name" value="lambda repressor-like DNA-binding domains"/>
    <property type="match status" value="1"/>
</dbReference>
<dbReference type="SMART" id="SM00530">
    <property type="entry name" value="HTH_XRE"/>
    <property type="match status" value="1"/>
</dbReference>
<dbReference type="InterPro" id="IPR001387">
    <property type="entry name" value="Cro/C1-type_HTH"/>
</dbReference>
<dbReference type="HOGENOM" id="CLU_189668_0_0_9"/>
<feature type="domain" description="HTH cro/C1-type" evidence="1">
    <location>
        <begin position="10"/>
        <end position="64"/>
    </location>
</feature>
<dbReference type="OrthoDB" id="2472497at2"/>
<gene>
    <name evidence="2" type="ORF">PSAB_05885</name>
</gene>
<evidence type="ECO:0000313" key="3">
    <source>
        <dbReference type="Proteomes" id="UP000019772"/>
    </source>
</evidence>
<accession>X4ZUW5</accession>
<dbReference type="Proteomes" id="UP000019772">
    <property type="component" value="Chromosome"/>
</dbReference>
<dbReference type="EMBL" id="CP004078">
    <property type="protein sequence ID" value="AHV96113.1"/>
    <property type="molecule type" value="Genomic_DNA"/>
</dbReference>
<dbReference type="Gene3D" id="1.10.260.40">
    <property type="entry name" value="lambda repressor-like DNA-binding domains"/>
    <property type="match status" value="1"/>
</dbReference>
<dbReference type="AlphaFoldDB" id="X4ZUW5"/>
<dbReference type="KEGG" id="psab:PSAB_05885"/>
<dbReference type="RefSeq" id="WP_025333675.1">
    <property type="nucleotide sequence ID" value="NZ_CP004078.1"/>
</dbReference>
<dbReference type="PROSITE" id="PS50943">
    <property type="entry name" value="HTH_CROC1"/>
    <property type="match status" value="1"/>
</dbReference>
<dbReference type="eggNOG" id="COG1476">
    <property type="taxonomic scope" value="Bacteria"/>
</dbReference>
<keyword evidence="3" id="KW-1185">Reference proteome</keyword>
<protein>
    <submittedName>
        <fullName evidence="2">Helix-turn-helix domain-containing protein</fullName>
    </submittedName>
</protein>
<proteinExistence type="predicted"/>
<organism evidence="2 3">
    <name type="scientific">Paenibacillus sabinae T27</name>
    <dbReference type="NCBI Taxonomy" id="1268072"/>
    <lineage>
        <taxon>Bacteria</taxon>
        <taxon>Bacillati</taxon>
        <taxon>Bacillota</taxon>
        <taxon>Bacilli</taxon>
        <taxon>Bacillales</taxon>
        <taxon>Paenibacillaceae</taxon>
        <taxon>Paenibacillus</taxon>
    </lineage>
</organism>